<feature type="transmembrane region" description="Helical" evidence="1">
    <location>
        <begin position="96"/>
        <end position="123"/>
    </location>
</feature>
<dbReference type="Pfam" id="PF04773">
    <property type="entry name" value="FecR"/>
    <property type="match status" value="1"/>
</dbReference>
<protein>
    <submittedName>
        <fullName evidence="4">FecR family protein</fullName>
    </submittedName>
</protein>
<dbReference type="PIRSF" id="PIRSF018266">
    <property type="entry name" value="FecR"/>
    <property type="match status" value="1"/>
</dbReference>
<comment type="caution">
    <text evidence="4">The sequence shown here is derived from an EMBL/GenBank/DDBJ whole genome shotgun (WGS) entry which is preliminary data.</text>
</comment>
<keyword evidence="1" id="KW-0472">Membrane</keyword>
<gene>
    <name evidence="4" type="ORF">SAMN04488518_12218</name>
</gene>
<reference evidence="4 5" key="1">
    <citation type="submission" date="2016-10" db="EMBL/GenBank/DDBJ databases">
        <authorList>
            <person name="Varghese N."/>
            <person name="Submissions S."/>
        </authorList>
    </citation>
    <scope>NUCLEOTIDE SEQUENCE [LARGE SCALE GENOMIC DNA]</scope>
    <source>
        <strain evidence="4 5">DSM 16392</strain>
    </source>
</reference>
<name>A0A1I4FW36_9HYPH</name>
<evidence type="ECO:0000313" key="4">
    <source>
        <dbReference type="EMBL" id="SFL20901.1"/>
    </source>
</evidence>
<dbReference type="RefSeq" id="WP_093524131.1">
    <property type="nucleotide sequence ID" value="NZ_FOSK01000022.1"/>
</dbReference>
<evidence type="ECO:0000313" key="5">
    <source>
        <dbReference type="Proteomes" id="UP000199598"/>
    </source>
</evidence>
<dbReference type="InterPro" id="IPR032623">
    <property type="entry name" value="FecR_N"/>
</dbReference>
<feature type="domain" description="FecR protein" evidence="2">
    <location>
        <begin position="124"/>
        <end position="216"/>
    </location>
</feature>
<keyword evidence="1" id="KW-1133">Transmembrane helix</keyword>
<dbReference type="PANTHER" id="PTHR30273">
    <property type="entry name" value="PERIPLASMIC SIGNAL SENSOR AND SIGMA FACTOR ACTIVATOR FECR-RELATED"/>
    <property type="match status" value="1"/>
</dbReference>
<sequence>MKHSDRRIERRSTTEDAAIDWFILLEEYPEDPQVTQEFESWLNLHPEHSNVWQRVTQTSSLLGQLGQESLEPNVNKAEIAQLAVAHKSLFAKIRPYLAAGFACIFLLLSSISLIPHLMIWIYADHKTDVAQSKEIRLQDGSKIYLSAYSAVDLNFAADQRKVNLMRGEVLFDVAPDADRPFVVTTGDTTTTVLGTRFNINKGRSMVSVGVKHGHVEVAQASNLQEKLDLRASEWASLNEHGKQDVRTVNQDYIAAWRQDKLYVEDQSFEDVLFQLRRYMKIPVIVLDPRLMSKRVTGVFNLNEPRQSLDAISAAHSVQLRDFGFFVAISMI</sequence>
<dbReference type="InterPro" id="IPR006860">
    <property type="entry name" value="FecR"/>
</dbReference>
<dbReference type="PANTHER" id="PTHR30273:SF2">
    <property type="entry name" value="PROTEIN FECR"/>
    <property type="match status" value="1"/>
</dbReference>
<keyword evidence="1" id="KW-0812">Transmembrane</keyword>
<keyword evidence="5" id="KW-1185">Reference proteome</keyword>
<organism evidence="4 5">
    <name type="scientific">Pseudovibrio ascidiaceicola</name>
    <dbReference type="NCBI Taxonomy" id="285279"/>
    <lineage>
        <taxon>Bacteria</taxon>
        <taxon>Pseudomonadati</taxon>
        <taxon>Pseudomonadota</taxon>
        <taxon>Alphaproteobacteria</taxon>
        <taxon>Hyphomicrobiales</taxon>
        <taxon>Stappiaceae</taxon>
        <taxon>Pseudovibrio</taxon>
    </lineage>
</organism>
<feature type="domain" description="FecR N-terminal" evidence="3">
    <location>
        <begin position="16"/>
        <end position="57"/>
    </location>
</feature>
<dbReference type="Pfam" id="PF16220">
    <property type="entry name" value="DUF4880"/>
    <property type="match status" value="1"/>
</dbReference>
<accession>A0A1I4FW36</accession>
<dbReference type="Gene3D" id="3.55.50.30">
    <property type="match status" value="1"/>
</dbReference>
<proteinExistence type="predicted"/>
<evidence type="ECO:0000259" key="2">
    <source>
        <dbReference type="Pfam" id="PF04773"/>
    </source>
</evidence>
<dbReference type="InterPro" id="IPR012373">
    <property type="entry name" value="Ferrdict_sens_TM"/>
</dbReference>
<evidence type="ECO:0000259" key="3">
    <source>
        <dbReference type="Pfam" id="PF16220"/>
    </source>
</evidence>
<dbReference type="Gene3D" id="2.60.120.1440">
    <property type="match status" value="1"/>
</dbReference>
<evidence type="ECO:0000256" key="1">
    <source>
        <dbReference type="SAM" id="Phobius"/>
    </source>
</evidence>
<dbReference type="EMBL" id="FOSK01000022">
    <property type="protein sequence ID" value="SFL20901.1"/>
    <property type="molecule type" value="Genomic_DNA"/>
</dbReference>
<dbReference type="Proteomes" id="UP000199598">
    <property type="component" value="Unassembled WGS sequence"/>
</dbReference>